<proteinExistence type="predicted"/>
<feature type="transmembrane region" description="Helical" evidence="1">
    <location>
        <begin position="42"/>
        <end position="63"/>
    </location>
</feature>
<evidence type="ECO:0008006" key="4">
    <source>
        <dbReference type="Google" id="ProtNLM"/>
    </source>
</evidence>
<keyword evidence="1" id="KW-1133">Transmembrane helix</keyword>
<feature type="transmembrane region" description="Helical" evidence="1">
    <location>
        <begin position="6"/>
        <end position="30"/>
    </location>
</feature>
<reference evidence="2 3" key="1">
    <citation type="submission" date="2016-04" db="EMBL/GenBank/DDBJ databases">
        <title>Complete genome sequence of Thermococcus siculi type strain RG-20.</title>
        <authorList>
            <person name="Oger P.M."/>
        </authorList>
    </citation>
    <scope>NUCLEOTIDE SEQUENCE [LARGE SCALE GENOMIC DNA]</scope>
    <source>
        <strain evidence="2 3">RG-20</strain>
    </source>
</reference>
<keyword evidence="3" id="KW-1185">Reference proteome</keyword>
<evidence type="ECO:0000256" key="1">
    <source>
        <dbReference type="SAM" id="Phobius"/>
    </source>
</evidence>
<dbReference type="OrthoDB" id="101718at2157"/>
<organism evidence="2 3">
    <name type="scientific">Thermococcus siculi</name>
    <dbReference type="NCBI Taxonomy" id="72803"/>
    <lineage>
        <taxon>Archaea</taxon>
        <taxon>Methanobacteriati</taxon>
        <taxon>Methanobacteriota</taxon>
        <taxon>Thermococci</taxon>
        <taxon>Thermococcales</taxon>
        <taxon>Thermococcaceae</taxon>
        <taxon>Thermococcus</taxon>
    </lineage>
</organism>
<evidence type="ECO:0000313" key="3">
    <source>
        <dbReference type="Proteomes" id="UP000250125"/>
    </source>
</evidence>
<dbReference type="Proteomes" id="UP000250125">
    <property type="component" value="Chromosome"/>
</dbReference>
<gene>
    <name evidence="2" type="ORF">A3L11_02130</name>
</gene>
<dbReference type="GeneID" id="33316998"/>
<dbReference type="AlphaFoldDB" id="A0A2Z2MKD6"/>
<protein>
    <recommendedName>
        <fullName evidence="4">Transmembrane protein</fullName>
    </recommendedName>
</protein>
<keyword evidence="1" id="KW-0812">Transmembrane</keyword>
<name>A0A2Z2MKD6_9EURY</name>
<accession>A0A2Z2MKD6</accession>
<keyword evidence="1" id="KW-0472">Membrane</keyword>
<evidence type="ECO:0000313" key="2">
    <source>
        <dbReference type="EMBL" id="ASJ08085.1"/>
    </source>
</evidence>
<sequence length="99" mass="11031">MDDESVMIGVTVGILVLLSPLMLYWTVALLDTSGIDRYLPGALFIAVSALVPVIIVCSISFLVMRHYNRPHEWIKKKLTFVAVFLFAALFLLLSMVGFV</sequence>
<feature type="transmembrane region" description="Helical" evidence="1">
    <location>
        <begin position="78"/>
        <end position="98"/>
    </location>
</feature>
<dbReference type="KEGG" id="tsl:A3L11_02130"/>
<dbReference type="EMBL" id="CP015103">
    <property type="protein sequence ID" value="ASJ08085.1"/>
    <property type="molecule type" value="Genomic_DNA"/>
</dbReference>
<dbReference type="RefSeq" id="WP_088855325.1">
    <property type="nucleotide sequence ID" value="NZ_CP015103.1"/>
</dbReference>